<dbReference type="Proteomes" id="UP001231587">
    <property type="component" value="Unassembled WGS sequence"/>
</dbReference>
<feature type="signal peptide" evidence="1">
    <location>
        <begin position="1"/>
        <end position="25"/>
    </location>
</feature>
<protein>
    <recommendedName>
        <fullName evidence="6">SusD/RagB family nutrient-binding outer membrane lipoprotein</fullName>
    </recommendedName>
</protein>
<dbReference type="EMBL" id="JAGGJQ010000006">
    <property type="protein sequence ID" value="MBP1840433.1"/>
    <property type="molecule type" value="Genomic_DNA"/>
</dbReference>
<dbReference type="Gene3D" id="1.25.40.390">
    <property type="match status" value="1"/>
</dbReference>
<dbReference type="OrthoDB" id="725917at2"/>
<dbReference type="AlphaFoldDB" id="A0A9X0YM26"/>
<evidence type="ECO:0000256" key="1">
    <source>
        <dbReference type="SAM" id="SignalP"/>
    </source>
</evidence>
<evidence type="ECO:0008006" key="6">
    <source>
        <dbReference type="Google" id="ProtNLM"/>
    </source>
</evidence>
<name>A0A9X0YM26_9FLAO</name>
<comment type="caution">
    <text evidence="2">The sequence shown here is derived from an EMBL/GenBank/DDBJ whole genome shotgun (WGS) entry which is preliminary data.</text>
</comment>
<dbReference type="EMBL" id="JAUSUU010000012">
    <property type="protein sequence ID" value="MDQ0336925.1"/>
    <property type="molecule type" value="Genomic_DNA"/>
</dbReference>
<proteinExistence type="predicted"/>
<keyword evidence="1" id="KW-0732">Signal</keyword>
<evidence type="ECO:0000313" key="4">
    <source>
        <dbReference type="Proteomes" id="UP001138672"/>
    </source>
</evidence>
<dbReference type="InterPro" id="IPR011990">
    <property type="entry name" value="TPR-like_helical_dom_sf"/>
</dbReference>
<keyword evidence="5" id="KW-1185">Reference proteome</keyword>
<evidence type="ECO:0000313" key="2">
    <source>
        <dbReference type="EMBL" id="MBP1840433.1"/>
    </source>
</evidence>
<feature type="chain" id="PRO_5040818729" description="SusD/RagB family nutrient-binding outer membrane lipoprotein" evidence="1">
    <location>
        <begin position="26"/>
        <end position="479"/>
    </location>
</feature>
<organism evidence="2 4">
    <name type="scientific">Formosa algae</name>
    <dbReference type="NCBI Taxonomy" id="225843"/>
    <lineage>
        <taxon>Bacteria</taxon>
        <taxon>Pseudomonadati</taxon>
        <taxon>Bacteroidota</taxon>
        <taxon>Flavobacteriia</taxon>
        <taxon>Flavobacteriales</taxon>
        <taxon>Flavobacteriaceae</taxon>
        <taxon>Formosa</taxon>
    </lineage>
</organism>
<evidence type="ECO:0000313" key="3">
    <source>
        <dbReference type="EMBL" id="MDQ0336925.1"/>
    </source>
</evidence>
<sequence>MKNTIIKAKYLFLLSIITFSLNGCTDDITDINEDPLAVTSVPPYLLFPEVIVNMSSQRVIEFAGSNMHAQQWAGSGGTWLSRSRYTLGVPSVNNAWTNWYTTCLKNLSLVELLVETDYPDDVYITAQAKILEGFIYSNITQVWGEVPFTQAGNPAEYPYPEFDSQETVMEGIVTLMDEAIAILEQDVDSDIVDDLIFEGDKEAWIRWANSIKLKMLMFMANIKPTEVSDRLQEVANSALILTNEQEAKLQYSSEIGNENPKYTFINNYWGGNINLWYAGKPLVDLMNDLDDPRRATYFDLNINGVYAGIIQGYTGVAYISKINVDNVQADTPDRYSTASETYFLLADAAANGYISGGLAQANTWFIEGVTLSLDYYDGSLGEIAQTDKDTYIASLPDLSTLTTDEALDYINDQHYISLFGNGIEAWNLWKRTKSVDFDIPNLSGATDVIRRYTYSSNEAAANINIPTEVTIEDPMWFEK</sequence>
<reference evidence="2" key="1">
    <citation type="submission" date="2021-03" db="EMBL/GenBank/DDBJ databases">
        <title>Genomic Encyclopedia of Type Strains, Phase IV (KMG-IV): sequencing the most valuable type-strain genomes for metagenomic binning, comparative biology and taxonomic classification.</title>
        <authorList>
            <person name="Goeker M."/>
        </authorList>
    </citation>
    <scope>NUCLEOTIDE SEQUENCE</scope>
    <source>
        <strain evidence="2">DSM 15523</strain>
        <strain evidence="3 5">DSM 16476</strain>
    </source>
</reference>
<dbReference type="RefSeq" id="WP_057780707.1">
    <property type="nucleotide sequence ID" value="NZ_JAGGJQ010000006.1"/>
</dbReference>
<dbReference type="SUPFAM" id="SSF48452">
    <property type="entry name" value="TPR-like"/>
    <property type="match status" value="1"/>
</dbReference>
<accession>A0A9X0YM26</accession>
<dbReference type="Pfam" id="PF12771">
    <property type="entry name" value="SusD-like_2"/>
    <property type="match status" value="1"/>
</dbReference>
<dbReference type="Proteomes" id="UP001138672">
    <property type="component" value="Unassembled WGS sequence"/>
</dbReference>
<evidence type="ECO:0000313" key="5">
    <source>
        <dbReference type="Proteomes" id="UP001231587"/>
    </source>
</evidence>
<gene>
    <name evidence="2" type="ORF">J2Z56_002361</name>
    <name evidence="3" type="ORF">J2Z57_003384</name>
</gene>
<dbReference type="InterPro" id="IPR041662">
    <property type="entry name" value="SusD-like_2"/>
</dbReference>